<dbReference type="InterPro" id="IPR002104">
    <property type="entry name" value="Integrase_catalytic"/>
</dbReference>
<evidence type="ECO:0000313" key="4">
    <source>
        <dbReference type="Proteomes" id="UP000085678"/>
    </source>
</evidence>
<protein>
    <submittedName>
        <fullName evidence="5">Uncharacterized protein LOC106169959</fullName>
    </submittedName>
</protein>
<dbReference type="Proteomes" id="UP000085678">
    <property type="component" value="Unplaced"/>
</dbReference>
<dbReference type="PANTHER" id="PTHR34605:SF3">
    <property type="entry name" value="P CELL-TYPE AGGLUTINATION PROTEIN MAP4-LIKE-RELATED"/>
    <property type="match status" value="1"/>
</dbReference>
<reference evidence="5" key="2">
    <citation type="submission" date="2025-08" db="UniProtKB">
        <authorList>
            <consortium name="RefSeq"/>
        </authorList>
    </citation>
    <scope>IDENTIFICATION</scope>
</reference>
<evidence type="ECO:0000256" key="1">
    <source>
        <dbReference type="ARBA" id="ARBA00023125"/>
    </source>
</evidence>
<feature type="domain" description="Tyr recombinase" evidence="3">
    <location>
        <begin position="108"/>
        <end position="300"/>
    </location>
</feature>
<dbReference type="InterPro" id="IPR010998">
    <property type="entry name" value="Integrase_recombinase_N"/>
</dbReference>
<dbReference type="Pfam" id="PF00589">
    <property type="entry name" value="Phage_integrase"/>
    <property type="match status" value="1"/>
</dbReference>
<dbReference type="GeneID" id="106169959"/>
<dbReference type="KEGG" id="lak:106169959"/>
<keyword evidence="4" id="KW-1185">Reference proteome</keyword>
<dbReference type="GO" id="GO:0003677">
    <property type="term" value="F:DNA binding"/>
    <property type="evidence" value="ECO:0007669"/>
    <property type="project" value="UniProtKB-KW"/>
</dbReference>
<sequence>MATKRLHLMLNDTLKAALAPSTQRTYMKIEPLLDQFAAEIGQPAFPTSPSITALFAQSLAKKYKPSSIKTLMSALSYKYKIRGYDDPTSSFIVRQTLRGLSRLQPTIDDRRPLTLEQLRHLLQTASQHPFSQYQACLFRAMFTTAFFGLFRISEITGGSKDNNHTIRIQYVNLDLQKGTIIITLPSFKHSSNTSNHQVTLFRQNPAICPVEHLAAYLHMRPQSSHSELFLQQDGSLVTRHHFTDTLKHCLQAAGMDTTLTKSHSFRIGGATLAAKCGMSTEQIRILGRWRSSAFTNYIRF</sequence>
<dbReference type="PROSITE" id="PS51898">
    <property type="entry name" value="TYR_RECOMBINASE"/>
    <property type="match status" value="1"/>
</dbReference>
<organism evidence="4 5">
    <name type="scientific">Lingula anatina</name>
    <name type="common">Brachiopod</name>
    <name type="synonym">Lingula unguis</name>
    <dbReference type="NCBI Taxonomy" id="7574"/>
    <lineage>
        <taxon>Eukaryota</taxon>
        <taxon>Metazoa</taxon>
        <taxon>Spiralia</taxon>
        <taxon>Lophotrochozoa</taxon>
        <taxon>Brachiopoda</taxon>
        <taxon>Linguliformea</taxon>
        <taxon>Lingulata</taxon>
        <taxon>Lingulida</taxon>
        <taxon>Linguloidea</taxon>
        <taxon>Lingulidae</taxon>
        <taxon>Lingula</taxon>
    </lineage>
</organism>
<dbReference type="PANTHER" id="PTHR34605">
    <property type="entry name" value="PHAGE_INTEGRASE DOMAIN-CONTAINING PROTEIN"/>
    <property type="match status" value="1"/>
</dbReference>
<dbReference type="GO" id="GO:0015074">
    <property type="term" value="P:DNA integration"/>
    <property type="evidence" value="ECO:0007669"/>
    <property type="project" value="InterPro"/>
</dbReference>
<evidence type="ECO:0000259" key="3">
    <source>
        <dbReference type="PROSITE" id="PS51898"/>
    </source>
</evidence>
<dbReference type="AlphaFoldDB" id="A0A1S3J491"/>
<keyword evidence="1" id="KW-0238">DNA-binding</keyword>
<dbReference type="InterPro" id="IPR011010">
    <property type="entry name" value="DNA_brk_join_enz"/>
</dbReference>
<dbReference type="InParanoid" id="A0A1S3J491"/>
<dbReference type="Gene3D" id="1.10.150.130">
    <property type="match status" value="1"/>
</dbReference>
<name>A0A1S3J491_LINAN</name>
<evidence type="ECO:0000256" key="2">
    <source>
        <dbReference type="ARBA" id="ARBA00023172"/>
    </source>
</evidence>
<keyword evidence="2" id="KW-0233">DNA recombination</keyword>
<dbReference type="GO" id="GO:0006310">
    <property type="term" value="P:DNA recombination"/>
    <property type="evidence" value="ECO:0007669"/>
    <property type="project" value="UniProtKB-KW"/>
</dbReference>
<evidence type="ECO:0000313" key="5">
    <source>
        <dbReference type="RefSeq" id="XP_013405093.1"/>
    </source>
</evidence>
<proteinExistence type="predicted"/>
<reference evidence="5" key="1">
    <citation type="journal article" date="2015" name="Nat. Commun.">
        <title>The Lingula genome provides insights into brachiopod evolution and the origin of phosphate biomineralization.</title>
        <authorList>
            <person name="Luo Y.J."/>
            <person name="Takeuchi T."/>
            <person name="Koyanagi R."/>
            <person name="Yamada L."/>
            <person name="Kanda M."/>
            <person name="Khalturina M."/>
            <person name="Fujie M."/>
            <person name="Yamasaki S.I."/>
            <person name="Endo K."/>
            <person name="Satoh N."/>
        </authorList>
    </citation>
    <scope>NUCLEOTIDE SEQUENCE</scope>
</reference>
<accession>A0A1S3J491</accession>
<dbReference type="RefSeq" id="XP_013405093.1">
    <property type="nucleotide sequence ID" value="XM_013549639.1"/>
</dbReference>
<dbReference type="Gene3D" id="1.10.443.10">
    <property type="entry name" value="Intergrase catalytic core"/>
    <property type="match status" value="1"/>
</dbReference>
<dbReference type="SUPFAM" id="SSF56349">
    <property type="entry name" value="DNA breaking-rejoining enzymes"/>
    <property type="match status" value="1"/>
</dbReference>
<gene>
    <name evidence="5" type="primary">LOC106169959</name>
</gene>
<dbReference type="InterPro" id="IPR013762">
    <property type="entry name" value="Integrase-like_cat_sf"/>
</dbReference>
<dbReference type="SUPFAM" id="SSF47823">
    <property type="entry name" value="lambda integrase-like, N-terminal domain"/>
    <property type="match status" value="1"/>
</dbReference>
<dbReference type="OrthoDB" id="421668at2759"/>
<dbReference type="InterPro" id="IPR052925">
    <property type="entry name" value="Phage_Integrase-like_Recomb"/>
</dbReference>